<protein>
    <submittedName>
        <fullName evidence="2">Uncharacterized protein</fullName>
    </submittedName>
</protein>
<dbReference type="EMBL" id="JAUQTG010000001">
    <property type="protein sequence ID" value="MDO7855346.1"/>
    <property type="molecule type" value="Genomic_DNA"/>
</dbReference>
<keyword evidence="1" id="KW-0812">Transmembrane</keyword>
<reference evidence="2" key="1">
    <citation type="submission" date="2023-03" db="EMBL/GenBank/DDBJ databases">
        <title>a new species belonging to Providencia genus.</title>
        <authorList>
            <person name="Yang W."/>
            <person name="Hu F."/>
            <person name="Shen S."/>
            <person name="Ding L."/>
            <person name="Yin D."/>
        </authorList>
    </citation>
    <scope>NUCLEOTIDE SEQUENCE</scope>
    <source>
        <strain evidence="2">CRE-3FA-0001</strain>
    </source>
</reference>
<dbReference type="Proteomes" id="UP001156701">
    <property type="component" value="Unassembled WGS sequence"/>
</dbReference>
<organism evidence="2 4">
    <name type="scientific">Providencia huashanensis</name>
    <dbReference type="NCBI Taxonomy" id="3037798"/>
    <lineage>
        <taxon>Bacteria</taxon>
        <taxon>Pseudomonadati</taxon>
        <taxon>Pseudomonadota</taxon>
        <taxon>Gammaproteobacteria</taxon>
        <taxon>Enterobacterales</taxon>
        <taxon>Morganellaceae</taxon>
        <taxon>Providencia</taxon>
    </lineage>
</organism>
<accession>A0AA42K122</accession>
<proteinExistence type="predicted"/>
<dbReference type="AlphaFoldDB" id="A0AA42K122"/>
<gene>
    <name evidence="2" type="ORF">P7V44_00810</name>
    <name evidence="3" type="ORF">Q5E86_02940</name>
</gene>
<reference evidence="3" key="2">
    <citation type="submission" date="2023-07" db="EMBL/GenBank/DDBJ databases">
        <authorList>
            <person name="Yang W."/>
            <person name="Chen J."/>
            <person name="Ji P."/>
            <person name="Hu F."/>
        </authorList>
    </citation>
    <scope>NUCLEOTIDE SEQUENCE</scope>
    <source>
        <strain evidence="3">CRE-138-0111</strain>
    </source>
</reference>
<reference evidence="3" key="3">
    <citation type="journal article" date="2024" name="Int. J. Antimicrob. Agents">
        <title>Identification of a novel Providencia species showing multi-drug-resistant in three patients with hospital-acquired infection.</title>
        <authorList>
            <person name="Yang W."/>
            <person name="Chen J."/>
            <person name="Yang F."/>
            <person name="Ji P."/>
            <person name="Shen S."/>
            <person name="Yin D."/>
            <person name="Hu F."/>
        </authorList>
    </citation>
    <scope>NUCLEOTIDE SEQUENCE</scope>
    <source>
        <strain evidence="3">CRE-138-0111</strain>
    </source>
</reference>
<evidence type="ECO:0000313" key="2">
    <source>
        <dbReference type="EMBL" id="MDG4694775.1"/>
    </source>
</evidence>
<feature type="transmembrane region" description="Helical" evidence="1">
    <location>
        <begin position="6"/>
        <end position="33"/>
    </location>
</feature>
<comment type="caution">
    <text evidence="2">The sequence shown here is derived from an EMBL/GenBank/DDBJ whole genome shotgun (WGS) entry which is preliminary data.</text>
</comment>
<dbReference type="RefSeq" id="WP_210814240.1">
    <property type="nucleotide sequence ID" value="NZ_JARRYG010000001.1"/>
</dbReference>
<evidence type="ECO:0000313" key="4">
    <source>
        <dbReference type="Proteomes" id="UP001156701"/>
    </source>
</evidence>
<keyword evidence="1" id="KW-0472">Membrane</keyword>
<keyword evidence="1" id="KW-1133">Transmembrane helix</keyword>
<evidence type="ECO:0000313" key="5">
    <source>
        <dbReference type="Proteomes" id="UP001176478"/>
    </source>
</evidence>
<name>A0AA42K122_9GAMM</name>
<keyword evidence="5" id="KW-1185">Reference proteome</keyword>
<evidence type="ECO:0000256" key="1">
    <source>
        <dbReference type="SAM" id="Phobius"/>
    </source>
</evidence>
<dbReference type="Proteomes" id="UP001176478">
    <property type="component" value="Unassembled WGS sequence"/>
</dbReference>
<evidence type="ECO:0000313" key="3">
    <source>
        <dbReference type="EMBL" id="MDO7855346.1"/>
    </source>
</evidence>
<dbReference type="EMBL" id="JARRYG010000001">
    <property type="protein sequence ID" value="MDG4694775.1"/>
    <property type="molecule type" value="Genomic_DNA"/>
</dbReference>
<sequence>MNTSELIIPLSSIVSAIFIFLGVYIFSPLAIVARDFFILTLFKKYILNQKFYMSIDMLNLDKAHLDLIYNKSSSTYNNRYEIDNEEVTKEEYDKYIKQYNFHKNRFSKIHNELILKLNLIGRVCKYYKLDDFQESINKDIDKNYDIHIESLKKELFWQQRVEN</sequence>